<keyword evidence="2" id="KW-1185">Reference proteome</keyword>
<evidence type="ECO:0000313" key="1">
    <source>
        <dbReference type="EMBL" id="CAB3627496.1"/>
    </source>
</evidence>
<dbReference type="EMBL" id="CADIJR010000002">
    <property type="protein sequence ID" value="CAB3627496.1"/>
    <property type="molecule type" value="Genomic_DNA"/>
</dbReference>
<gene>
    <name evidence="1" type="ORF">LMG26845_00439</name>
</gene>
<proteinExistence type="predicted"/>
<sequence>MSDTITLSCAKCGSKEFDYPGGVQANLKTTDTIICKGCGAAGTYGSAIESAKKQIADQLKRSLGKFFK</sequence>
<protein>
    <submittedName>
        <fullName evidence="1">Uncharacterized protein</fullName>
    </submittedName>
</protein>
<dbReference type="Proteomes" id="UP000507979">
    <property type="component" value="Unassembled WGS sequence"/>
</dbReference>
<organism evidence="1 2">
    <name type="scientific">Achromobacter insuavis</name>
    <dbReference type="NCBI Taxonomy" id="1287735"/>
    <lineage>
        <taxon>Bacteria</taxon>
        <taxon>Pseudomonadati</taxon>
        <taxon>Pseudomonadota</taxon>
        <taxon>Betaproteobacteria</taxon>
        <taxon>Burkholderiales</taxon>
        <taxon>Alcaligenaceae</taxon>
        <taxon>Achromobacter</taxon>
    </lineage>
</organism>
<name>A0A6J4ZHN7_9BURK</name>
<dbReference type="RefSeq" id="WP_156350610.1">
    <property type="nucleotide sequence ID" value="NZ_CADIJR010000002.1"/>
</dbReference>
<accession>A0A6J4ZHN7</accession>
<reference evidence="1 2" key="1">
    <citation type="submission" date="2020-04" db="EMBL/GenBank/DDBJ databases">
        <authorList>
            <person name="De Canck E."/>
        </authorList>
    </citation>
    <scope>NUCLEOTIDE SEQUENCE [LARGE SCALE GENOMIC DNA]</scope>
    <source>
        <strain evidence="1 2">LMG 26845</strain>
    </source>
</reference>
<dbReference type="AlphaFoldDB" id="A0A6J4ZHN7"/>
<dbReference type="GeneID" id="92896275"/>
<evidence type="ECO:0000313" key="2">
    <source>
        <dbReference type="Proteomes" id="UP000507979"/>
    </source>
</evidence>